<reference evidence="1" key="1">
    <citation type="submission" date="2015-06" db="EMBL/GenBank/DDBJ databases">
        <authorList>
            <person name="Joergensen T."/>
        </authorList>
    </citation>
    <scope>NUCLEOTIDE SEQUENCE</scope>
    <source>
        <plasmid evidence="1">pRGRH0549</plasmid>
    </source>
</reference>
<reference evidence="1" key="2">
    <citation type="submission" date="2015-07" db="EMBL/GenBank/DDBJ databases">
        <title>Plasmids, circular viruses and viroids from rat gut.</title>
        <authorList>
            <person name="Jorgensen T.J."/>
            <person name="Hansen M.A."/>
            <person name="Xu Z."/>
            <person name="Tabak M.A."/>
            <person name="Sorensen S.J."/>
            <person name="Hansen L.H."/>
        </authorList>
    </citation>
    <scope>NUCLEOTIDE SEQUENCE</scope>
    <source>
        <plasmid evidence="1">pRGRH0549</plasmid>
    </source>
</reference>
<accession>A0A0H5Q1C0</accession>
<evidence type="ECO:0000313" key="1">
    <source>
        <dbReference type="EMBL" id="CRY95219.1"/>
    </source>
</evidence>
<geneLocation type="plasmid" evidence="1">
    <name>pRGRH0549</name>
</geneLocation>
<sequence length="71" mass="8797">MYQKKHNNSRIRSFRVSEQLDNFFKERFVKNRDSYLTANDFLIELVENSQEYKEYQQKKAEQDNKRQPSLF</sequence>
<keyword evidence="1" id="KW-0614">Plasmid</keyword>
<name>A0A0H5Q1C0_9ZZZZ</name>
<protein>
    <submittedName>
        <fullName evidence="1">Uncharacterized protein</fullName>
    </submittedName>
</protein>
<dbReference type="EMBL" id="LN853182">
    <property type="protein sequence ID" value="CRY95219.1"/>
    <property type="molecule type" value="Genomic_DNA"/>
</dbReference>
<organism evidence="1">
    <name type="scientific">uncultured prokaryote</name>
    <dbReference type="NCBI Taxonomy" id="198431"/>
    <lineage>
        <taxon>unclassified sequences</taxon>
        <taxon>environmental samples</taxon>
    </lineage>
</organism>
<dbReference type="AlphaFoldDB" id="A0A0H5Q1C0"/>
<proteinExistence type="predicted"/>